<protein>
    <submittedName>
        <fullName evidence="1">Uncharacterized protein</fullName>
    </submittedName>
</protein>
<accession>A0A3G4ZY34</accession>
<gene>
    <name evidence="1" type="ORF">Edafosvirus15_4</name>
</gene>
<name>A0A3G4ZY34_9VIRU</name>
<organism evidence="1">
    <name type="scientific">Edafosvirus sp</name>
    <dbReference type="NCBI Taxonomy" id="2487765"/>
    <lineage>
        <taxon>Viruses</taxon>
        <taxon>Varidnaviria</taxon>
        <taxon>Bamfordvirae</taxon>
        <taxon>Nucleocytoviricota</taxon>
        <taxon>Megaviricetes</taxon>
        <taxon>Imitervirales</taxon>
        <taxon>Mimiviridae</taxon>
        <taxon>Klosneuvirinae</taxon>
    </lineage>
</organism>
<dbReference type="EMBL" id="MK072080">
    <property type="protein sequence ID" value="AYV78483.1"/>
    <property type="molecule type" value="Genomic_DNA"/>
</dbReference>
<proteinExistence type="predicted"/>
<evidence type="ECO:0000313" key="1">
    <source>
        <dbReference type="EMBL" id="AYV78483.1"/>
    </source>
</evidence>
<sequence length="33" mass="3962">MKYDSSKIQQSLHSKMPHAQLIKKINIQFNYKI</sequence>
<reference evidence="1" key="1">
    <citation type="submission" date="2018-10" db="EMBL/GenBank/DDBJ databases">
        <title>Hidden diversity of soil giant viruses.</title>
        <authorList>
            <person name="Schulz F."/>
            <person name="Alteio L."/>
            <person name="Goudeau D."/>
            <person name="Ryan E.M."/>
            <person name="Malmstrom R.R."/>
            <person name="Blanchard J."/>
            <person name="Woyke T."/>
        </authorList>
    </citation>
    <scope>NUCLEOTIDE SEQUENCE</scope>
    <source>
        <strain evidence="1">EDV1</strain>
    </source>
</reference>